<feature type="transmembrane region" description="Helical" evidence="3">
    <location>
        <begin position="60"/>
        <end position="78"/>
    </location>
</feature>
<dbReference type="GO" id="GO:0005886">
    <property type="term" value="C:plasma membrane"/>
    <property type="evidence" value="ECO:0007669"/>
    <property type="project" value="TreeGrafter"/>
</dbReference>
<comment type="catalytic activity">
    <reaction evidence="2">
        <text>2 GTP = 3',3'-c-di-GMP + 2 diphosphate</text>
        <dbReference type="Rhea" id="RHEA:24898"/>
        <dbReference type="ChEBI" id="CHEBI:33019"/>
        <dbReference type="ChEBI" id="CHEBI:37565"/>
        <dbReference type="ChEBI" id="CHEBI:58805"/>
        <dbReference type="EC" id="2.7.7.65"/>
    </reaction>
</comment>
<dbReference type="Gene3D" id="3.30.70.270">
    <property type="match status" value="1"/>
</dbReference>
<sequence>MGTLSQLSTRLISIVCISILVAAFFISSGTLSVVTSILTLVLIIMLLLEDFGKAMKLPLILALILYGFGVAIEILNQVPELREHPVLKNTDTVFVHLGVFMICFCLIKLLHQRHSLIKKLNIQINKAKQLEGELSKQALQDDLTLLGNRRALFRRFDQLVLKHEKGMLAYIDIDNFKQVNDMMGHKSGDHVLVQIAKILVKTAPIGSHYYRIGGDEFVVLFPTDDEKHIRDWIDTLYQQTEELCQYYSINLSVGLAPYHQGNLSDPDSILVQADSAMYLDKSKKKISMR</sequence>
<dbReference type="GO" id="GO:0052621">
    <property type="term" value="F:diguanylate cyclase activity"/>
    <property type="evidence" value="ECO:0007669"/>
    <property type="project" value="UniProtKB-EC"/>
</dbReference>
<reference evidence="5 6" key="1">
    <citation type="submission" date="2018-06" db="EMBL/GenBank/DDBJ databases">
        <authorList>
            <consortium name="Pathogen Informatics"/>
            <person name="Doyle S."/>
        </authorList>
    </citation>
    <scope>NUCLEOTIDE SEQUENCE [LARGE SCALE GENOMIC DNA]</scope>
    <source>
        <strain evidence="5 6">NCTC11647</strain>
    </source>
</reference>
<protein>
    <recommendedName>
        <fullName evidence="1">diguanylate cyclase</fullName>
        <ecNumber evidence="1">2.7.7.65</ecNumber>
    </recommendedName>
</protein>
<dbReference type="InterPro" id="IPR000160">
    <property type="entry name" value="GGDEF_dom"/>
</dbReference>
<dbReference type="GO" id="GO:1902201">
    <property type="term" value="P:negative regulation of bacterial-type flagellum-dependent cell motility"/>
    <property type="evidence" value="ECO:0007669"/>
    <property type="project" value="TreeGrafter"/>
</dbReference>
<keyword evidence="5" id="KW-0548">Nucleotidyltransferase</keyword>
<accession>A0A2T3QGJ3</accession>
<keyword evidence="5" id="KW-0808">Transferase</keyword>
<dbReference type="PANTHER" id="PTHR45138:SF9">
    <property type="entry name" value="DIGUANYLATE CYCLASE DGCM-RELATED"/>
    <property type="match status" value="1"/>
</dbReference>
<evidence type="ECO:0000256" key="2">
    <source>
        <dbReference type="ARBA" id="ARBA00034247"/>
    </source>
</evidence>
<evidence type="ECO:0000313" key="5">
    <source>
        <dbReference type="EMBL" id="SPY44722.1"/>
    </source>
</evidence>
<dbReference type="PROSITE" id="PS50887">
    <property type="entry name" value="GGDEF"/>
    <property type="match status" value="1"/>
</dbReference>
<dbReference type="EC" id="2.7.7.65" evidence="1"/>
<dbReference type="NCBIfam" id="TIGR00254">
    <property type="entry name" value="GGDEF"/>
    <property type="match status" value="1"/>
</dbReference>
<dbReference type="AlphaFoldDB" id="A0A2T3QGJ3"/>
<dbReference type="Proteomes" id="UP000251647">
    <property type="component" value="Unassembled WGS sequence"/>
</dbReference>
<name>A0A2T3QGJ3_PHODM</name>
<feature type="domain" description="GGDEF" evidence="4">
    <location>
        <begin position="164"/>
        <end position="289"/>
    </location>
</feature>
<proteinExistence type="predicted"/>
<dbReference type="CDD" id="cd01949">
    <property type="entry name" value="GGDEF"/>
    <property type="match status" value="1"/>
</dbReference>
<dbReference type="SUPFAM" id="SSF55073">
    <property type="entry name" value="Nucleotide cyclase"/>
    <property type="match status" value="1"/>
</dbReference>
<dbReference type="PANTHER" id="PTHR45138">
    <property type="entry name" value="REGULATORY COMPONENTS OF SENSORY TRANSDUCTION SYSTEM"/>
    <property type="match status" value="1"/>
</dbReference>
<feature type="transmembrane region" description="Helical" evidence="3">
    <location>
        <begin position="93"/>
        <end position="110"/>
    </location>
</feature>
<dbReference type="InterPro" id="IPR043128">
    <property type="entry name" value="Rev_trsase/Diguanyl_cyclase"/>
</dbReference>
<evidence type="ECO:0000313" key="6">
    <source>
        <dbReference type="Proteomes" id="UP000251647"/>
    </source>
</evidence>
<feature type="transmembrane region" description="Helical" evidence="3">
    <location>
        <begin position="7"/>
        <end position="25"/>
    </location>
</feature>
<feature type="transmembrane region" description="Helical" evidence="3">
    <location>
        <begin position="31"/>
        <end position="48"/>
    </location>
</feature>
<evidence type="ECO:0000256" key="1">
    <source>
        <dbReference type="ARBA" id="ARBA00012528"/>
    </source>
</evidence>
<dbReference type="SMART" id="SM00267">
    <property type="entry name" value="GGDEF"/>
    <property type="match status" value="1"/>
</dbReference>
<dbReference type="InterPro" id="IPR050469">
    <property type="entry name" value="Diguanylate_Cyclase"/>
</dbReference>
<dbReference type="RefSeq" id="WP_005304810.1">
    <property type="nucleotide sequence ID" value="NZ_CP077687.1"/>
</dbReference>
<keyword evidence="3" id="KW-0472">Membrane</keyword>
<evidence type="ECO:0000259" key="4">
    <source>
        <dbReference type="PROSITE" id="PS50887"/>
    </source>
</evidence>
<dbReference type="EMBL" id="UATL01000005">
    <property type="protein sequence ID" value="SPY44722.1"/>
    <property type="molecule type" value="Genomic_DNA"/>
</dbReference>
<dbReference type="OrthoDB" id="70510at2"/>
<keyword evidence="3" id="KW-0812">Transmembrane</keyword>
<gene>
    <name evidence="5" type="primary">yeaP</name>
    <name evidence="5" type="ORF">NCTC11647_03672</name>
</gene>
<dbReference type="GO" id="GO:0043709">
    <property type="term" value="P:cell adhesion involved in single-species biofilm formation"/>
    <property type="evidence" value="ECO:0007669"/>
    <property type="project" value="TreeGrafter"/>
</dbReference>
<keyword evidence="3" id="KW-1133">Transmembrane helix</keyword>
<evidence type="ECO:0000256" key="3">
    <source>
        <dbReference type="SAM" id="Phobius"/>
    </source>
</evidence>
<dbReference type="InterPro" id="IPR029787">
    <property type="entry name" value="Nucleotide_cyclase"/>
</dbReference>
<dbReference type="Pfam" id="PF00990">
    <property type="entry name" value="GGDEF"/>
    <property type="match status" value="1"/>
</dbReference>
<organism evidence="5 6">
    <name type="scientific">Photobacterium damselae</name>
    <dbReference type="NCBI Taxonomy" id="38293"/>
    <lineage>
        <taxon>Bacteria</taxon>
        <taxon>Pseudomonadati</taxon>
        <taxon>Pseudomonadota</taxon>
        <taxon>Gammaproteobacteria</taxon>
        <taxon>Vibrionales</taxon>
        <taxon>Vibrionaceae</taxon>
        <taxon>Photobacterium</taxon>
    </lineage>
</organism>